<dbReference type="InterPro" id="IPR039418">
    <property type="entry name" value="LexA-like"/>
</dbReference>
<dbReference type="PROSITE" id="PS50943">
    <property type="entry name" value="HTH_CROC1"/>
    <property type="match status" value="1"/>
</dbReference>
<feature type="domain" description="HTH cro/C1-type" evidence="4">
    <location>
        <begin position="21"/>
        <end position="70"/>
    </location>
</feature>
<organism evidence="5 6">
    <name type="scientific">Acinetobacter pittii</name>
    <name type="common">Acinetobacter genomosp. 3</name>
    <dbReference type="NCBI Taxonomy" id="48296"/>
    <lineage>
        <taxon>Bacteria</taxon>
        <taxon>Pseudomonadati</taxon>
        <taxon>Pseudomonadota</taxon>
        <taxon>Gammaproteobacteria</taxon>
        <taxon>Moraxellales</taxon>
        <taxon>Moraxellaceae</taxon>
        <taxon>Acinetobacter</taxon>
        <taxon>Acinetobacter calcoaceticus/baumannii complex</taxon>
    </lineage>
</organism>
<dbReference type="Pfam" id="PF00717">
    <property type="entry name" value="Peptidase_S24"/>
    <property type="match status" value="1"/>
</dbReference>
<sequence length="236" mass="26727">MSLKMKEKYLLEKNVKYILFSQRLTVTGLSKLSGVPQPTLFRWESGQFQAPTIKTVEKLAKWCGLTTEELLYQDIEKILKNKSSDSNLKLDNNVDLNNKINIEGDLVPVISWVAAGSFTDVQTVLKDTEVIEWLPPMKKAGKNGYGLIVTGYSMYPKFEPGDRIYVNPDYPVFDLKTNDLVIVACAGESEATFKKLIIEGNEKYLEPLNTKWPEQIIKLTEGCKLVGKVVGMHREF</sequence>
<proteinExistence type="predicted"/>
<evidence type="ECO:0000313" key="5">
    <source>
        <dbReference type="EMBL" id="BBQ49873.1"/>
    </source>
</evidence>
<keyword evidence="2" id="KW-0238">DNA-binding</keyword>
<dbReference type="EMBL" id="AP021936">
    <property type="protein sequence ID" value="BBQ49873.1"/>
    <property type="molecule type" value="Genomic_DNA"/>
</dbReference>
<evidence type="ECO:0000259" key="4">
    <source>
        <dbReference type="PROSITE" id="PS50943"/>
    </source>
</evidence>
<dbReference type="InterPro" id="IPR015927">
    <property type="entry name" value="Peptidase_S24_S26A/B/C"/>
</dbReference>
<evidence type="ECO:0000256" key="3">
    <source>
        <dbReference type="ARBA" id="ARBA00023163"/>
    </source>
</evidence>
<dbReference type="PANTHER" id="PTHR40661:SF3">
    <property type="entry name" value="FELS-1 PROPHAGE TRANSCRIPTIONAL REGULATOR"/>
    <property type="match status" value="1"/>
</dbReference>
<gene>
    <name evidence="5" type="ORF">WP2W18E11_28710</name>
</gene>
<dbReference type="InterPro" id="IPR001387">
    <property type="entry name" value="Cro/C1-type_HTH"/>
</dbReference>
<dbReference type="CDD" id="cd00093">
    <property type="entry name" value="HTH_XRE"/>
    <property type="match status" value="1"/>
</dbReference>
<keyword evidence="3" id="KW-0804">Transcription</keyword>
<accession>A0A6S4VDW0</accession>
<reference evidence="5 6" key="1">
    <citation type="submission" date="2019-12" db="EMBL/GenBank/DDBJ databases">
        <title>complete genome sequences of Acinetobacter pittii str. WP2-W18-ESBL-11 isolated from wastewater treatment plant effluent.</title>
        <authorList>
            <person name="Sekizuka T."/>
            <person name="Itokawa K."/>
            <person name="Yatsu K."/>
            <person name="Inamine Y."/>
            <person name="Kuroda M."/>
        </authorList>
    </citation>
    <scope>NUCLEOTIDE SEQUENCE [LARGE SCALE GENOMIC DNA]</scope>
    <source>
        <strain evidence="5 6">WP2-W18-ESBL-11</strain>
    </source>
</reference>
<dbReference type="SMART" id="SM00530">
    <property type="entry name" value="HTH_XRE"/>
    <property type="match status" value="1"/>
</dbReference>
<keyword evidence="1" id="KW-0805">Transcription regulation</keyword>
<dbReference type="PANTHER" id="PTHR40661">
    <property type="match status" value="1"/>
</dbReference>
<dbReference type="GO" id="GO:0003677">
    <property type="term" value="F:DNA binding"/>
    <property type="evidence" value="ECO:0007669"/>
    <property type="project" value="UniProtKB-KW"/>
</dbReference>
<dbReference type="Proteomes" id="UP000515758">
    <property type="component" value="Chromosome"/>
</dbReference>
<protein>
    <recommendedName>
        <fullName evidence="4">HTH cro/C1-type domain-containing protein</fullName>
    </recommendedName>
</protein>
<dbReference type="CDD" id="cd06529">
    <property type="entry name" value="S24_LexA-like"/>
    <property type="match status" value="1"/>
</dbReference>
<dbReference type="Gene3D" id="1.10.260.40">
    <property type="entry name" value="lambda repressor-like DNA-binding domains"/>
    <property type="match status" value="1"/>
</dbReference>
<dbReference type="InterPro" id="IPR010982">
    <property type="entry name" value="Lambda_DNA-bd_dom_sf"/>
</dbReference>
<dbReference type="Pfam" id="PF01381">
    <property type="entry name" value="HTH_3"/>
    <property type="match status" value="1"/>
</dbReference>
<evidence type="ECO:0000256" key="1">
    <source>
        <dbReference type="ARBA" id="ARBA00023015"/>
    </source>
</evidence>
<dbReference type="Gene3D" id="2.10.109.10">
    <property type="entry name" value="Umud Fragment, subunit A"/>
    <property type="match status" value="1"/>
</dbReference>
<name>A0A6S4VDW0_ACIPI</name>
<dbReference type="SUPFAM" id="SSF47413">
    <property type="entry name" value="lambda repressor-like DNA-binding domains"/>
    <property type="match status" value="1"/>
</dbReference>
<evidence type="ECO:0000256" key="2">
    <source>
        <dbReference type="ARBA" id="ARBA00023125"/>
    </source>
</evidence>
<dbReference type="SUPFAM" id="SSF51306">
    <property type="entry name" value="LexA/Signal peptidase"/>
    <property type="match status" value="1"/>
</dbReference>
<evidence type="ECO:0000313" key="6">
    <source>
        <dbReference type="Proteomes" id="UP000515758"/>
    </source>
</evidence>
<dbReference type="InterPro" id="IPR036286">
    <property type="entry name" value="LexA/Signal_pep-like_sf"/>
</dbReference>
<dbReference type="AlphaFoldDB" id="A0A6S4VDW0"/>